<dbReference type="GO" id="GO:0030593">
    <property type="term" value="P:neutrophil chemotaxis"/>
    <property type="evidence" value="ECO:0007669"/>
    <property type="project" value="TreeGrafter"/>
</dbReference>
<evidence type="ECO:0000256" key="14">
    <source>
        <dbReference type="SAM" id="MobiDB-lite"/>
    </source>
</evidence>
<evidence type="ECO:0000256" key="2">
    <source>
        <dbReference type="ARBA" id="ARBA00022475"/>
    </source>
</evidence>
<dbReference type="AlphaFoldDB" id="A0A3B3SVI1"/>
<sequence length="371" mass="40364">MTEESNGTLVLDDLLEILKDLSNYYDDLNISGNSSSGGFLPDPGTFACEPFTVSLALSILVCTFYLLVFFLAVPGNLVAAVAIGSSHRALSPSELYLRHLAIADGLLALTLPLWAVAALRGWTFGDSPCKLASLVLEGSFYSSMLLLACISVERYRLIVRAAQSRNEACRRRGSWLACAAVWVVGGALSLPALLKGQVQPVGSVWPVCEENYSPEAAAAWRLATRLLRHTLGFLLPLAVMLTCCWSTAERLRRTRGRRGQRARRLISAVIPAFLLCWAPHHLAVMVDTLQRISLVPGGCEARRVVGAAIFSTQVLGVLHSAINPVLYAFISHDFRRRMCQRLCGQRAADREVPPRGSRSLSQNSDGVSTAL</sequence>
<evidence type="ECO:0000313" key="17">
    <source>
        <dbReference type="Ensembl" id="ENSPKIP00000034684.1"/>
    </source>
</evidence>
<reference evidence="17" key="2">
    <citation type="submission" date="2025-09" db="UniProtKB">
        <authorList>
            <consortium name="Ensembl"/>
        </authorList>
    </citation>
    <scope>IDENTIFICATION</scope>
</reference>
<keyword evidence="10" id="KW-0325">Glycoprotein</keyword>
<organism evidence="17 18">
    <name type="scientific">Paramormyrops kingsleyae</name>
    <dbReference type="NCBI Taxonomy" id="1676925"/>
    <lineage>
        <taxon>Eukaryota</taxon>
        <taxon>Metazoa</taxon>
        <taxon>Chordata</taxon>
        <taxon>Craniata</taxon>
        <taxon>Vertebrata</taxon>
        <taxon>Euteleostomi</taxon>
        <taxon>Actinopterygii</taxon>
        <taxon>Neopterygii</taxon>
        <taxon>Teleostei</taxon>
        <taxon>Osteoglossocephala</taxon>
        <taxon>Osteoglossomorpha</taxon>
        <taxon>Osteoglossiformes</taxon>
        <taxon>Mormyridae</taxon>
        <taxon>Paramormyrops</taxon>
    </lineage>
</organism>
<keyword evidence="9 13" id="KW-0675">Receptor</keyword>
<dbReference type="PROSITE" id="PS50262">
    <property type="entry name" value="G_PROTEIN_RECEP_F1_2"/>
    <property type="match status" value="1"/>
</dbReference>
<dbReference type="STRING" id="1676925.ENSPKIP00000034684"/>
<dbReference type="Gene3D" id="1.20.1070.10">
    <property type="entry name" value="Rhodopsin 7-helix transmembrane proteins"/>
    <property type="match status" value="1"/>
</dbReference>
<feature type="transmembrane region" description="Helical" evidence="15">
    <location>
        <begin position="131"/>
        <end position="152"/>
    </location>
</feature>
<keyword evidence="4 13" id="KW-0812">Transmembrane</keyword>
<dbReference type="PROSITE" id="PS00237">
    <property type="entry name" value="G_PROTEIN_RECEP_F1_1"/>
    <property type="match status" value="1"/>
</dbReference>
<dbReference type="GO" id="GO:0009897">
    <property type="term" value="C:external side of plasma membrane"/>
    <property type="evidence" value="ECO:0007669"/>
    <property type="project" value="TreeGrafter"/>
</dbReference>
<dbReference type="InterPro" id="IPR000174">
    <property type="entry name" value="Chemokine_CXCR_1/2"/>
</dbReference>
<dbReference type="Ensembl" id="ENSPKIT00000015605.1">
    <property type="protein sequence ID" value="ENSPKIP00000034684.1"/>
    <property type="gene ID" value="ENSPKIG00000013927.1"/>
</dbReference>
<dbReference type="InterPro" id="IPR000276">
    <property type="entry name" value="GPCR_Rhodpsn"/>
</dbReference>
<feature type="compositionally biased region" description="Polar residues" evidence="14">
    <location>
        <begin position="358"/>
        <end position="371"/>
    </location>
</feature>
<dbReference type="Pfam" id="PF00001">
    <property type="entry name" value="7tm_1"/>
    <property type="match status" value="1"/>
</dbReference>
<evidence type="ECO:0000256" key="1">
    <source>
        <dbReference type="ARBA" id="ARBA00004651"/>
    </source>
</evidence>
<feature type="transmembrane region" description="Helical" evidence="15">
    <location>
        <begin position="265"/>
        <end position="284"/>
    </location>
</feature>
<dbReference type="KEGG" id="pki:111842881"/>
<dbReference type="GO" id="GO:0006955">
    <property type="term" value="P:immune response"/>
    <property type="evidence" value="ECO:0007669"/>
    <property type="project" value="TreeGrafter"/>
</dbReference>
<dbReference type="Proteomes" id="UP000261540">
    <property type="component" value="Unplaced"/>
</dbReference>
<dbReference type="SUPFAM" id="SSF81321">
    <property type="entry name" value="Family A G protein-coupled receptor-like"/>
    <property type="match status" value="1"/>
</dbReference>
<evidence type="ECO:0000256" key="7">
    <source>
        <dbReference type="ARBA" id="ARBA00023136"/>
    </source>
</evidence>
<dbReference type="InterPro" id="IPR017452">
    <property type="entry name" value="GPCR_Rhodpsn_7TM"/>
</dbReference>
<feature type="transmembrane region" description="Helical" evidence="15">
    <location>
        <begin position="304"/>
        <end position="330"/>
    </location>
</feature>
<dbReference type="GO" id="GO:0007204">
    <property type="term" value="P:positive regulation of cytosolic calcium ion concentration"/>
    <property type="evidence" value="ECO:0007669"/>
    <property type="project" value="TreeGrafter"/>
</dbReference>
<name>A0A3B3SVI1_9TELE</name>
<keyword evidence="11 13" id="KW-0807">Transducer</keyword>
<evidence type="ECO:0000256" key="9">
    <source>
        <dbReference type="ARBA" id="ARBA00023170"/>
    </source>
</evidence>
<dbReference type="PRINTS" id="PR00237">
    <property type="entry name" value="GPCRRHODOPSN"/>
</dbReference>
<keyword evidence="6 13" id="KW-0297">G-protein coupled receptor</keyword>
<dbReference type="GO" id="GO:0016493">
    <property type="term" value="F:C-C chemokine receptor activity"/>
    <property type="evidence" value="ECO:0007669"/>
    <property type="project" value="TreeGrafter"/>
</dbReference>
<feature type="transmembrane region" description="Helical" evidence="15">
    <location>
        <begin position="173"/>
        <end position="194"/>
    </location>
</feature>
<comment type="subcellular location">
    <subcellularLocation>
        <location evidence="1">Cell membrane</location>
        <topology evidence="1">Multi-pass membrane protein</topology>
    </subcellularLocation>
</comment>
<evidence type="ECO:0000256" key="5">
    <source>
        <dbReference type="ARBA" id="ARBA00022989"/>
    </source>
</evidence>
<dbReference type="PANTHER" id="PTHR10489:SF930">
    <property type="entry name" value="C-X-C CHEMOKINE RECEPTOR TYPE 1-LIKE"/>
    <property type="match status" value="1"/>
</dbReference>
<evidence type="ECO:0000259" key="16">
    <source>
        <dbReference type="PROSITE" id="PS50262"/>
    </source>
</evidence>
<evidence type="ECO:0000256" key="4">
    <source>
        <dbReference type="ARBA" id="ARBA00022692"/>
    </source>
</evidence>
<dbReference type="PANTHER" id="PTHR10489">
    <property type="entry name" value="CELL ADHESION MOLECULE"/>
    <property type="match status" value="1"/>
</dbReference>
<keyword evidence="18" id="KW-1185">Reference proteome</keyword>
<keyword evidence="8" id="KW-1015">Disulfide bond</keyword>
<proteinExistence type="inferred from homology"/>
<dbReference type="PRINTS" id="PR00427">
    <property type="entry name" value="INTRLEUKIN8R"/>
</dbReference>
<evidence type="ECO:0000256" key="3">
    <source>
        <dbReference type="ARBA" id="ARBA00022500"/>
    </source>
</evidence>
<feature type="transmembrane region" description="Helical" evidence="15">
    <location>
        <begin position="226"/>
        <end position="245"/>
    </location>
</feature>
<evidence type="ECO:0000313" key="18">
    <source>
        <dbReference type="Proteomes" id="UP000261540"/>
    </source>
</evidence>
<keyword evidence="7 15" id="KW-0472">Membrane</keyword>
<feature type="transmembrane region" description="Helical" evidence="15">
    <location>
        <begin position="95"/>
        <end position="119"/>
    </location>
</feature>
<comment type="similarity">
    <text evidence="13">Belongs to the G-protein coupled receptor 1 family.</text>
</comment>
<evidence type="ECO:0000256" key="12">
    <source>
        <dbReference type="ARBA" id="ARBA00034130"/>
    </source>
</evidence>
<reference evidence="17" key="1">
    <citation type="submission" date="2025-08" db="UniProtKB">
        <authorList>
            <consortium name="Ensembl"/>
        </authorList>
    </citation>
    <scope>IDENTIFICATION</scope>
</reference>
<evidence type="ECO:0000256" key="10">
    <source>
        <dbReference type="ARBA" id="ARBA00023180"/>
    </source>
</evidence>
<feature type="region of interest" description="Disordered" evidence="14">
    <location>
        <begin position="350"/>
        <end position="371"/>
    </location>
</feature>
<evidence type="ECO:0000256" key="6">
    <source>
        <dbReference type="ARBA" id="ARBA00023040"/>
    </source>
</evidence>
<accession>A0A3B3SVI1</accession>
<dbReference type="GeneTree" id="ENSGT01050000244848"/>
<feature type="transmembrane region" description="Helical" evidence="15">
    <location>
        <begin position="55"/>
        <end position="83"/>
    </location>
</feature>
<dbReference type="GO" id="GO:0019722">
    <property type="term" value="P:calcium-mediated signaling"/>
    <property type="evidence" value="ECO:0007669"/>
    <property type="project" value="TreeGrafter"/>
</dbReference>
<keyword evidence="3" id="KW-0145">Chemotaxis</keyword>
<feature type="domain" description="G-protein coupled receptors family 1 profile" evidence="16">
    <location>
        <begin position="75"/>
        <end position="327"/>
    </location>
</feature>
<protein>
    <submittedName>
        <fullName evidence="17">C-X-C chemokine receptor type 1-like</fullName>
    </submittedName>
</protein>
<evidence type="ECO:0000256" key="11">
    <source>
        <dbReference type="ARBA" id="ARBA00023224"/>
    </source>
</evidence>
<dbReference type="OrthoDB" id="9946013at2759"/>
<keyword evidence="5 15" id="KW-1133">Transmembrane helix</keyword>
<evidence type="ECO:0000256" key="15">
    <source>
        <dbReference type="SAM" id="Phobius"/>
    </source>
</evidence>
<evidence type="ECO:0000256" key="8">
    <source>
        <dbReference type="ARBA" id="ARBA00023157"/>
    </source>
</evidence>
<keyword evidence="2" id="KW-1003">Cell membrane</keyword>
<dbReference type="GO" id="GO:0016494">
    <property type="term" value="F:C-X-C chemokine receptor activity"/>
    <property type="evidence" value="ECO:0007669"/>
    <property type="project" value="InterPro"/>
</dbReference>
<comment type="subunit">
    <text evidence="12">Interacts with IL8. Interacts with GNAI2.</text>
</comment>
<dbReference type="InterPro" id="IPR050119">
    <property type="entry name" value="CCR1-9-like"/>
</dbReference>
<dbReference type="GO" id="GO:0019957">
    <property type="term" value="F:C-C chemokine binding"/>
    <property type="evidence" value="ECO:0007669"/>
    <property type="project" value="TreeGrafter"/>
</dbReference>
<evidence type="ECO:0000256" key="13">
    <source>
        <dbReference type="RuleBase" id="RU000688"/>
    </source>
</evidence>